<dbReference type="AlphaFoldDB" id="A0A077ZSA6"/>
<keyword evidence="6" id="KW-1185">Reference proteome</keyword>
<organism evidence="5 6">
    <name type="scientific">Stylonychia lemnae</name>
    <name type="common">Ciliate</name>
    <dbReference type="NCBI Taxonomy" id="5949"/>
    <lineage>
        <taxon>Eukaryota</taxon>
        <taxon>Sar</taxon>
        <taxon>Alveolata</taxon>
        <taxon>Ciliophora</taxon>
        <taxon>Intramacronucleata</taxon>
        <taxon>Spirotrichea</taxon>
        <taxon>Stichotrichia</taxon>
        <taxon>Sporadotrichida</taxon>
        <taxon>Oxytrichidae</taxon>
        <taxon>Stylonychinae</taxon>
        <taxon>Stylonychia</taxon>
    </lineage>
</organism>
<evidence type="ECO:0000256" key="2">
    <source>
        <dbReference type="ARBA" id="ARBA00022801"/>
    </source>
</evidence>
<dbReference type="GO" id="GO:0016791">
    <property type="term" value="F:phosphatase activity"/>
    <property type="evidence" value="ECO:0007669"/>
    <property type="project" value="TreeGrafter"/>
</dbReference>
<sequence>MKIDHLILLVSSLSMLTQAADKLGFVFELVRHGARAPQKAQKDQFMVPEGMLTASGQRQRYLMGSLNKQRYIDIGLLDDTYNPAQIYIQSTNFFRTIQSSYAELIGIYPPSQKTKLNDGEKQSLKSGKGMPKLKIRNQGKTVDPGQDPMEGFQYIPVFNYQTPDESDDLMTGGCKLIDEADAYLFPRNDTYEPVADYIMPVLRKPIQVAYGLTDDQAWGLSYPQLYDYSDSQLAEDKEGIPRRYSYSAEEWFYMRNTQKWALSLTFPQEYKKIFATKIMRNPLMNMHNRMNEINDGDKTRDSLRYFIYSAHDLQIANILEWLHPVGHDFVDVTYGSSIFFELWYDTDCVNSLRDESCFKVKIIHNGMPLKLSTCLDANWYTRGSYDQICTYTDFRAHTTNFGYSGMPLHEKCAETFTPPSME</sequence>
<dbReference type="InterPro" id="IPR000560">
    <property type="entry name" value="His_Pase_clade-2"/>
</dbReference>
<dbReference type="InterPro" id="IPR033379">
    <property type="entry name" value="Acid_Pase_AS"/>
</dbReference>
<evidence type="ECO:0000256" key="1">
    <source>
        <dbReference type="ARBA" id="ARBA00005375"/>
    </source>
</evidence>
<dbReference type="SUPFAM" id="SSF53254">
    <property type="entry name" value="Phosphoglycerate mutase-like"/>
    <property type="match status" value="1"/>
</dbReference>
<feature type="chain" id="PRO_5001728959" evidence="4">
    <location>
        <begin position="20"/>
        <end position="422"/>
    </location>
</feature>
<keyword evidence="4" id="KW-0732">Signal</keyword>
<dbReference type="EMBL" id="CCKQ01001142">
    <property type="protein sequence ID" value="CDW72250.1"/>
    <property type="molecule type" value="Genomic_DNA"/>
</dbReference>
<feature type="region of interest" description="Disordered" evidence="3">
    <location>
        <begin position="115"/>
        <end position="146"/>
    </location>
</feature>
<reference evidence="5 6" key="1">
    <citation type="submission" date="2014-06" db="EMBL/GenBank/DDBJ databases">
        <authorList>
            <person name="Swart Estienne"/>
        </authorList>
    </citation>
    <scope>NUCLEOTIDE SEQUENCE [LARGE SCALE GENOMIC DNA]</scope>
    <source>
        <strain evidence="5 6">130c</strain>
    </source>
</reference>
<evidence type="ECO:0000313" key="6">
    <source>
        <dbReference type="Proteomes" id="UP000039865"/>
    </source>
</evidence>
<dbReference type="Gene3D" id="3.40.50.1240">
    <property type="entry name" value="Phosphoglycerate mutase-like"/>
    <property type="match status" value="1"/>
</dbReference>
<dbReference type="InParanoid" id="A0A077ZSA6"/>
<feature type="signal peptide" evidence="4">
    <location>
        <begin position="1"/>
        <end position="19"/>
    </location>
</feature>
<evidence type="ECO:0000256" key="3">
    <source>
        <dbReference type="SAM" id="MobiDB-lite"/>
    </source>
</evidence>
<proteinExistence type="inferred from homology"/>
<dbReference type="Pfam" id="PF00328">
    <property type="entry name" value="His_Phos_2"/>
    <property type="match status" value="1"/>
</dbReference>
<comment type="similarity">
    <text evidence="1">Belongs to the histidine acid phosphatase family.</text>
</comment>
<dbReference type="OrthoDB" id="258392at2759"/>
<dbReference type="Proteomes" id="UP000039865">
    <property type="component" value="Unassembled WGS sequence"/>
</dbReference>
<dbReference type="InterPro" id="IPR050645">
    <property type="entry name" value="Histidine_acid_phosphatase"/>
</dbReference>
<accession>A0A077ZSA6</accession>
<protein>
    <submittedName>
        <fullName evidence="5">Major acid phosphatase map (Histidine-acid phosphatase)</fullName>
    </submittedName>
</protein>
<name>A0A077ZSA6_STYLE</name>
<evidence type="ECO:0000256" key="4">
    <source>
        <dbReference type="SAM" id="SignalP"/>
    </source>
</evidence>
<dbReference type="InterPro" id="IPR029033">
    <property type="entry name" value="His_PPase_superfam"/>
</dbReference>
<dbReference type="PANTHER" id="PTHR11567:SF110">
    <property type="entry name" value="2-PHOSPHOXYLOSE PHOSPHATASE 1"/>
    <property type="match status" value="1"/>
</dbReference>
<evidence type="ECO:0000313" key="5">
    <source>
        <dbReference type="EMBL" id="CDW72250.1"/>
    </source>
</evidence>
<gene>
    <name evidence="5" type="primary">Contig17120.g18239</name>
    <name evidence="5" type="ORF">STYLEM_1208</name>
</gene>
<dbReference type="CDD" id="cd07061">
    <property type="entry name" value="HP_HAP_like"/>
    <property type="match status" value="1"/>
</dbReference>
<dbReference type="PROSITE" id="PS00616">
    <property type="entry name" value="HIS_ACID_PHOSPHAT_1"/>
    <property type="match status" value="1"/>
</dbReference>
<dbReference type="PANTHER" id="PTHR11567">
    <property type="entry name" value="ACID PHOSPHATASE-RELATED"/>
    <property type="match status" value="1"/>
</dbReference>
<keyword evidence="2" id="KW-0378">Hydrolase</keyword>